<keyword evidence="3 7" id="KW-1133">Transmembrane helix</keyword>
<dbReference type="InterPro" id="IPR052337">
    <property type="entry name" value="SAT4-like"/>
</dbReference>
<feature type="transmembrane region" description="Helical" evidence="7">
    <location>
        <begin position="56"/>
        <end position="79"/>
    </location>
</feature>
<feature type="compositionally biased region" description="Low complexity" evidence="6">
    <location>
        <begin position="377"/>
        <end position="395"/>
    </location>
</feature>
<comment type="similarity">
    <text evidence="5">Belongs to the SAT4 family.</text>
</comment>
<dbReference type="RefSeq" id="XP_037189173.1">
    <property type="nucleotide sequence ID" value="XM_037340705.1"/>
</dbReference>
<feature type="transmembrane region" description="Helical" evidence="7">
    <location>
        <begin position="99"/>
        <end position="117"/>
    </location>
</feature>
<protein>
    <submittedName>
        <fullName evidence="9">Putative integral membrane protein</fullName>
    </submittedName>
</protein>
<dbReference type="OrthoDB" id="5401779at2759"/>
<dbReference type="Proteomes" id="UP000531561">
    <property type="component" value="Unassembled WGS sequence"/>
</dbReference>
<comment type="subcellular location">
    <subcellularLocation>
        <location evidence="1">Membrane</location>
        <topology evidence="1">Multi-pass membrane protein</topology>
    </subcellularLocation>
</comment>
<dbReference type="InterPro" id="IPR049326">
    <property type="entry name" value="Rhodopsin_dom_fungi"/>
</dbReference>
<feature type="region of interest" description="Disordered" evidence="6">
    <location>
        <begin position="452"/>
        <end position="487"/>
    </location>
</feature>
<keyword evidence="2 7" id="KW-0812">Transmembrane</keyword>
<evidence type="ECO:0000256" key="3">
    <source>
        <dbReference type="ARBA" id="ARBA00022989"/>
    </source>
</evidence>
<keyword evidence="10" id="KW-1185">Reference proteome</keyword>
<evidence type="ECO:0000313" key="9">
    <source>
        <dbReference type="EMBL" id="KAF5870226.1"/>
    </source>
</evidence>
<evidence type="ECO:0000256" key="6">
    <source>
        <dbReference type="SAM" id="MobiDB-lite"/>
    </source>
</evidence>
<dbReference type="GO" id="GO:0016020">
    <property type="term" value="C:membrane"/>
    <property type="evidence" value="ECO:0007669"/>
    <property type="project" value="UniProtKB-SubCell"/>
</dbReference>
<feature type="domain" description="Rhodopsin" evidence="8">
    <location>
        <begin position="40"/>
        <end position="282"/>
    </location>
</feature>
<dbReference type="Pfam" id="PF20684">
    <property type="entry name" value="Fung_rhodopsin"/>
    <property type="match status" value="1"/>
</dbReference>
<reference evidence="9 10" key="1">
    <citation type="journal article" date="2020" name="Phytopathology">
        <title>A high-quality genome resource of Botrytis fragariae, a new and rapidly spreading fungal pathogen causing strawberry gray mold in the U.S.A.</title>
        <authorList>
            <person name="Wu Y."/>
            <person name="Saski C.A."/>
            <person name="Schnabel G."/>
            <person name="Xiao S."/>
            <person name="Hu M."/>
        </authorList>
    </citation>
    <scope>NUCLEOTIDE SEQUENCE [LARGE SCALE GENOMIC DNA]</scope>
    <source>
        <strain evidence="9 10">BVB16</strain>
    </source>
</reference>
<dbReference type="EMBL" id="JABFCT010000015">
    <property type="protein sequence ID" value="KAF5870226.1"/>
    <property type="molecule type" value="Genomic_DNA"/>
</dbReference>
<feature type="compositionally biased region" description="Basic and acidic residues" evidence="6">
    <location>
        <begin position="458"/>
        <end position="487"/>
    </location>
</feature>
<evidence type="ECO:0000313" key="10">
    <source>
        <dbReference type="Proteomes" id="UP000531561"/>
    </source>
</evidence>
<feature type="transmembrane region" description="Helical" evidence="7">
    <location>
        <begin position="138"/>
        <end position="159"/>
    </location>
</feature>
<comment type="caution">
    <text evidence="9">The sequence shown here is derived from an EMBL/GenBank/DDBJ whole genome shotgun (WGS) entry which is preliminary data.</text>
</comment>
<organism evidence="9 10">
    <name type="scientific">Botrytis fragariae</name>
    <dbReference type="NCBI Taxonomy" id="1964551"/>
    <lineage>
        <taxon>Eukaryota</taxon>
        <taxon>Fungi</taxon>
        <taxon>Dikarya</taxon>
        <taxon>Ascomycota</taxon>
        <taxon>Pezizomycotina</taxon>
        <taxon>Leotiomycetes</taxon>
        <taxon>Helotiales</taxon>
        <taxon>Sclerotiniaceae</taxon>
        <taxon>Botrytis</taxon>
    </lineage>
</organism>
<feature type="transmembrane region" description="Helical" evidence="7">
    <location>
        <begin position="218"/>
        <end position="239"/>
    </location>
</feature>
<evidence type="ECO:0000256" key="4">
    <source>
        <dbReference type="ARBA" id="ARBA00023136"/>
    </source>
</evidence>
<feature type="transmembrane region" description="Helical" evidence="7">
    <location>
        <begin position="184"/>
        <end position="206"/>
    </location>
</feature>
<evidence type="ECO:0000256" key="1">
    <source>
        <dbReference type="ARBA" id="ARBA00004141"/>
    </source>
</evidence>
<evidence type="ECO:0000256" key="5">
    <source>
        <dbReference type="ARBA" id="ARBA00038359"/>
    </source>
</evidence>
<dbReference type="PANTHER" id="PTHR33048:SF47">
    <property type="entry name" value="INTEGRAL MEMBRANE PROTEIN-RELATED"/>
    <property type="match status" value="1"/>
</dbReference>
<proteinExistence type="inferred from homology"/>
<dbReference type="PANTHER" id="PTHR33048">
    <property type="entry name" value="PTH11-LIKE INTEGRAL MEMBRANE PROTEIN (AFU_ORTHOLOGUE AFUA_5G11245)"/>
    <property type="match status" value="1"/>
</dbReference>
<feature type="region of interest" description="Disordered" evidence="6">
    <location>
        <begin position="317"/>
        <end position="347"/>
    </location>
</feature>
<dbReference type="AlphaFoldDB" id="A0A8H6EFF6"/>
<name>A0A8H6EFF6_9HELO</name>
<sequence length="487" mass="54512">MDAQAAAAQFPPGYLENYNGHKLAVTCIACIILNIFFVLARFISRWLHNTPRGWDDFLMVPALIFSVLLAAQGLVGINYCGVGYHIEAIELSAPTKLLALYKLLMFFPATYAIAVTFPKLSILAMYLRIFTVPFYRMITYFVIYILVISSTILFMMMLFQCTPVDYFWDKTIVGGKCHFDIEKLFLYASLPNIITDVVMLLLPLPFVFRLNMTRKVKIGLGVTLLTGSSGLATSILRFVSFAHQSLFPDTPRAAVDLALYTILETSMYIIAACLPACRPLFNIILHPSRNMPQDQKDGLNSPEEHARTLHDDIELQQTSETSSGSGSENGNGNGSTGGRYHGIGDGFRGMQGRFKRLGSDAGLFLGRRDVSPPPPSSQSYPHSQSSSAPSHSPQPQERDPDRQFSEQAEGRFGLGLSKFRSSSRERIFKAPVFKQPFRAPERVHIANMHVGHMQMSPEEDKERQGGQTRDGIRVKQEFDVYYDRPPL</sequence>
<feature type="transmembrane region" description="Helical" evidence="7">
    <location>
        <begin position="23"/>
        <end position="44"/>
    </location>
</feature>
<accession>A0A8H6EFF6</accession>
<gene>
    <name evidence="9" type="ORF">Bfra_010372</name>
</gene>
<keyword evidence="4 7" id="KW-0472">Membrane</keyword>
<evidence type="ECO:0000256" key="7">
    <source>
        <dbReference type="SAM" id="Phobius"/>
    </source>
</evidence>
<feature type="compositionally biased region" description="Gly residues" evidence="6">
    <location>
        <begin position="327"/>
        <end position="347"/>
    </location>
</feature>
<feature type="region of interest" description="Disordered" evidence="6">
    <location>
        <begin position="364"/>
        <end position="404"/>
    </location>
</feature>
<evidence type="ECO:0000259" key="8">
    <source>
        <dbReference type="Pfam" id="PF20684"/>
    </source>
</evidence>
<evidence type="ECO:0000256" key="2">
    <source>
        <dbReference type="ARBA" id="ARBA00022692"/>
    </source>
</evidence>
<dbReference type="GeneID" id="59264397"/>